<evidence type="ECO:0000259" key="3">
    <source>
        <dbReference type="PROSITE" id="PS50878"/>
    </source>
</evidence>
<comment type="similarity">
    <text evidence="1">Belongs to the beta type-B retroviral polymerase family. HERV class-II K(HML-2) pol subfamily.</text>
</comment>
<feature type="domain" description="Reverse transcriptase" evidence="3">
    <location>
        <begin position="1"/>
        <end position="119"/>
    </location>
</feature>
<dbReference type="SUPFAM" id="SSF56672">
    <property type="entry name" value="DNA/RNA polymerases"/>
    <property type="match status" value="1"/>
</dbReference>
<dbReference type="InterPro" id="IPR000477">
    <property type="entry name" value="RT_dom"/>
</dbReference>
<evidence type="ECO:0000313" key="5">
    <source>
        <dbReference type="Proteomes" id="UP001558613"/>
    </source>
</evidence>
<gene>
    <name evidence="4" type="ORF">QQF64_006037</name>
</gene>
<dbReference type="PROSITE" id="PS50878">
    <property type="entry name" value="RT_POL"/>
    <property type="match status" value="1"/>
</dbReference>
<dbReference type="Gene3D" id="3.30.70.270">
    <property type="match status" value="1"/>
</dbReference>
<dbReference type="EMBL" id="JAYMGO010000013">
    <property type="protein sequence ID" value="KAL1263298.1"/>
    <property type="molecule type" value="Genomic_DNA"/>
</dbReference>
<dbReference type="Gene3D" id="3.10.10.10">
    <property type="entry name" value="HIV Type 1 Reverse Transcriptase, subunit A, domain 1"/>
    <property type="match status" value="1"/>
</dbReference>
<keyword evidence="5" id="KW-1185">Reference proteome</keyword>
<organism evidence="4 5">
    <name type="scientific">Cirrhinus molitorella</name>
    <name type="common">mud carp</name>
    <dbReference type="NCBI Taxonomy" id="172907"/>
    <lineage>
        <taxon>Eukaryota</taxon>
        <taxon>Metazoa</taxon>
        <taxon>Chordata</taxon>
        <taxon>Craniata</taxon>
        <taxon>Vertebrata</taxon>
        <taxon>Euteleostomi</taxon>
        <taxon>Actinopterygii</taxon>
        <taxon>Neopterygii</taxon>
        <taxon>Teleostei</taxon>
        <taxon>Ostariophysi</taxon>
        <taxon>Cypriniformes</taxon>
        <taxon>Cyprinidae</taxon>
        <taxon>Labeoninae</taxon>
        <taxon>Labeonini</taxon>
        <taxon>Cirrhinus</taxon>
    </lineage>
</organism>
<dbReference type="CDD" id="cd01647">
    <property type="entry name" value="RT_LTR"/>
    <property type="match status" value="1"/>
</dbReference>
<evidence type="ECO:0000256" key="2">
    <source>
        <dbReference type="ARBA" id="ARBA00012180"/>
    </source>
</evidence>
<dbReference type="Pfam" id="PF00078">
    <property type="entry name" value="RVT_1"/>
    <property type="match status" value="1"/>
</dbReference>
<dbReference type="InterPro" id="IPR043502">
    <property type="entry name" value="DNA/RNA_pol_sf"/>
</dbReference>
<proteinExistence type="inferred from homology"/>
<dbReference type="EC" id="3.1.26.4" evidence="2"/>
<name>A0ABR3MHW7_9TELE</name>
<evidence type="ECO:0000313" key="4">
    <source>
        <dbReference type="EMBL" id="KAL1263298.1"/>
    </source>
</evidence>
<protein>
    <recommendedName>
        <fullName evidence="2">ribonuclease H</fullName>
        <ecNumber evidence="2">3.1.26.4</ecNumber>
    </recommendedName>
</protein>
<reference evidence="4 5" key="1">
    <citation type="submission" date="2023-09" db="EMBL/GenBank/DDBJ databases">
        <authorList>
            <person name="Wang M."/>
        </authorList>
    </citation>
    <scope>NUCLEOTIDE SEQUENCE [LARGE SCALE GENOMIC DNA]</scope>
    <source>
        <strain evidence="4">GT-2023</strain>
        <tissue evidence="4">Liver</tissue>
    </source>
</reference>
<dbReference type="PANTHER" id="PTHR37984">
    <property type="entry name" value="PROTEIN CBG26694"/>
    <property type="match status" value="1"/>
</dbReference>
<dbReference type="PANTHER" id="PTHR37984:SF5">
    <property type="entry name" value="PROTEIN NYNRIN-LIKE"/>
    <property type="match status" value="1"/>
</dbReference>
<dbReference type="InterPro" id="IPR050951">
    <property type="entry name" value="Retrovirus_Pol_polyprotein"/>
</dbReference>
<dbReference type="Proteomes" id="UP001558613">
    <property type="component" value="Unassembled WGS sequence"/>
</dbReference>
<sequence>MFAYLCGATVFSTLDLQSAYHQVELHEDSRNLTAFITHEGLFRFKRVPYGLASAPSCFQKMMSEILKGQSGVHCYLDDIMVTGATLKEHDENLQAVLQRIDEAGLKLNMAKCHFRKKEL</sequence>
<accession>A0ABR3MHW7</accession>
<comment type="caution">
    <text evidence="4">The sequence shown here is derived from an EMBL/GenBank/DDBJ whole genome shotgun (WGS) entry which is preliminary data.</text>
</comment>
<dbReference type="InterPro" id="IPR043128">
    <property type="entry name" value="Rev_trsase/Diguanyl_cyclase"/>
</dbReference>
<evidence type="ECO:0000256" key="1">
    <source>
        <dbReference type="ARBA" id="ARBA00010879"/>
    </source>
</evidence>